<reference evidence="5" key="1">
    <citation type="submission" date="2023-10" db="EMBL/GenBank/DDBJ databases">
        <title>Genome assembly of Pristionchus species.</title>
        <authorList>
            <person name="Yoshida K."/>
            <person name="Sommer R.J."/>
        </authorList>
    </citation>
    <scope>NUCLEOTIDE SEQUENCE</scope>
    <source>
        <strain evidence="5">RS5133</strain>
    </source>
</reference>
<gene>
    <name evidence="5" type="ORF">PFISCL1PPCAC_19822</name>
</gene>
<dbReference type="AlphaFoldDB" id="A0AAV5WD16"/>
<keyword evidence="6" id="KW-1185">Reference proteome</keyword>
<dbReference type="GO" id="GO:0005634">
    <property type="term" value="C:nucleus"/>
    <property type="evidence" value="ECO:0007669"/>
    <property type="project" value="TreeGrafter"/>
</dbReference>
<feature type="compositionally biased region" description="Pro residues" evidence="4">
    <location>
        <begin position="228"/>
        <end position="241"/>
    </location>
</feature>
<dbReference type="PANTHER" id="PTHR16308">
    <property type="entry name" value="UBIQUITIN ASSOCIATED PROTEIN 2-LIKE/LINGERER"/>
    <property type="match status" value="1"/>
</dbReference>
<evidence type="ECO:0000256" key="3">
    <source>
        <dbReference type="ARBA" id="ARBA00022553"/>
    </source>
</evidence>
<organism evidence="5 6">
    <name type="scientific">Pristionchus fissidentatus</name>
    <dbReference type="NCBI Taxonomy" id="1538716"/>
    <lineage>
        <taxon>Eukaryota</taxon>
        <taxon>Metazoa</taxon>
        <taxon>Ecdysozoa</taxon>
        <taxon>Nematoda</taxon>
        <taxon>Chromadorea</taxon>
        <taxon>Rhabditida</taxon>
        <taxon>Rhabditina</taxon>
        <taxon>Diplogasteromorpha</taxon>
        <taxon>Diplogasteroidea</taxon>
        <taxon>Neodiplogasteridae</taxon>
        <taxon>Pristionchus</taxon>
    </lineage>
</organism>
<dbReference type="PANTHER" id="PTHR16308:SF13">
    <property type="entry name" value="PROTEIN LINGERER"/>
    <property type="match status" value="1"/>
</dbReference>
<dbReference type="GO" id="GO:0005737">
    <property type="term" value="C:cytoplasm"/>
    <property type="evidence" value="ECO:0007669"/>
    <property type="project" value="UniProtKB-SubCell"/>
</dbReference>
<accession>A0AAV5WD16</accession>
<comment type="subcellular location">
    <subcellularLocation>
        <location evidence="1">Cytoplasm</location>
    </subcellularLocation>
</comment>
<feature type="region of interest" description="Disordered" evidence="4">
    <location>
        <begin position="260"/>
        <end position="279"/>
    </location>
</feature>
<feature type="region of interest" description="Disordered" evidence="4">
    <location>
        <begin position="347"/>
        <end position="419"/>
    </location>
</feature>
<feature type="compositionally biased region" description="Basic and acidic residues" evidence="4">
    <location>
        <begin position="83"/>
        <end position="103"/>
    </location>
</feature>
<feature type="region of interest" description="Disordered" evidence="4">
    <location>
        <begin position="494"/>
        <end position="534"/>
    </location>
</feature>
<dbReference type="EMBL" id="BTSY01000005">
    <property type="protein sequence ID" value="GMT28525.1"/>
    <property type="molecule type" value="Genomic_DNA"/>
</dbReference>
<dbReference type="InterPro" id="IPR009060">
    <property type="entry name" value="UBA-like_sf"/>
</dbReference>
<feature type="compositionally biased region" description="Basic and acidic residues" evidence="4">
    <location>
        <begin position="569"/>
        <end position="580"/>
    </location>
</feature>
<sequence length="623" mass="67263">MGEKQKGRGTAIVPSTEHKMTKLTTDFSDDANLQKLIKKVIETTRCSVSQAEVALLDNENDVQSAVLYILDRNGQVDCWTEQKSRKAKKEEQEKEFETARRTAAEASISRRGGRGASAPRLVRGTGYVSRGTSLPRGGPITRGGGAFSRGGYGARPGLPSLQVPTEGNIEGTNTTIFDDVDWKNGPLVYESSSVVTAAAATPPAANIAPLTAAGPMSFAAMAKKATAPPAPPPVAALPPPPEEPEIVPDELAGEEVLDSSLETTVPEPTSEEPTPEPTIEEIEEREVVAQSWTEELKSNLGIGLEEEKRSLRQRVEFIDTAGAAPLSEYQFGFCAPDPQPLMPSSVNVPSPQEPSFNRIIPPQQTQPIPPQIQSLPTVQPQPPHAQEESVKTSPPSFSRGLSYETTSSMAYPPSENRTMLPPRTQTQPVAQQTAHSSMFPPQMAPYASYAPYMNMYSPVGGGMRADDPYTAAMMQYPFPGLGQIDLSGILPQGALSSQNAAPPRSEHSDMNKYGGVGGRSDSVAPPPGFTSNAAPFMAQQSLSSLLVQPQYPNHPFASFMMPSVNANRYEEERRAKESRSTHQSHNTPPPHMGHYSHHQQSNTGAYGSLHKKPQYGSNNWNNN</sequence>
<keyword evidence="2" id="KW-0963">Cytoplasm</keyword>
<feature type="compositionally biased region" description="Acidic residues" evidence="4">
    <location>
        <begin position="269"/>
        <end position="279"/>
    </location>
</feature>
<proteinExistence type="predicted"/>
<evidence type="ECO:0000313" key="6">
    <source>
        <dbReference type="Proteomes" id="UP001432322"/>
    </source>
</evidence>
<dbReference type="SUPFAM" id="SSF46934">
    <property type="entry name" value="UBA-like"/>
    <property type="match status" value="1"/>
</dbReference>
<name>A0AAV5WD16_9BILA</name>
<evidence type="ECO:0000313" key="5">
    <source>
        <dbReference type="EMBL" id="GMT28525.1"/>
    </source>
</evidence>
<protein>
    <submittedName>
        <fullName evidence="5">Uncharacterized protein</fullName>
    </submittedName>
</protein>
<dbReference type="Proteomes" id="UP001432322">
    <property type="component" value="Unassembled WGS sequence"/>
</dbReference>
<feature type="region of interest" description="Disordered" evidence="4">
    <location>
        <begin position="569"/>
        <end position="623"/>
    </location>
</feature>
<comment type="caution">
    <text evidence="5">The sequence shown here is derived from an EMBL/GenBank/DDBJ whole genome shotgun (WGS) entry which is preliminary data.</text>
</comment>
<keyword evidence="3" id="KW-0597">Phosphoprotein</keyword>
<evidence type="ECO:0000256" key="2">
    <source>
        <dbReference type="ARBA" id="ARBA00022490"/>
    </source>
</evidence>
<evidence type="ECO:0000256" key="1">
    <source>
        <dbReference type="ARBA" id="ARBA00004496"/>
    </source>
</evidence>
<dbReference type="Gene3D" id="1.10.8.10">
    <property type="entry name" value="DNA helicase RuvA subunit, C-terminal domain"/>
    <property type="match status" value="1"/>
</dbReference>
<evidence type="ECO:0000256" key="4">
    <source>
        <dbReference type="SAM" id="MobiDB-lite"/>
    </source>
</evidence>
<dbReference type="InterPro" id="IPR051833">
    <property type="entry name" value="TC-DDR_regulator"/>
</dbReference>
<feature type="region of interest" description="Disordered" evidence="4">
    <location>
        <begin position="83"/>
        <end position="121"/>
    </location>
</feature>
<feature type="region of interest" description="Disordered" evidence="4">
    <location>
        <begin position="224"/>
        <end position="247"/>
    </location>
</feature>
<dbReference type="CDD" id="cd14277">
    <property type="entry name" value="UBA_UBP2_like"/>
    <property type="match status" value="1"/>
</dbReference>